<protein>
    <submittedName>
        <fullName evidence="1">Uncharacterized protein</fullName>
    </submittedName>
</protein>
<keyword evidence="2" id="KW-1185">Reference proteome</keyword>
<organism evidence="1 2">
    <name type="scientific">Thermomonospora cellulosilytica</name>
    <dbReference type="NCBI Taxonomy" id="1411118"/>
    <lineage>
        <taxon>Bacteria</taxon>
        <taxon>Bacillati</taxon>
        <taxon>Actinomycetota</taxon>
        <taxon>Actinomycetes</taxon>
        <taxon>Streptosporangiales</taxon>
        <taxon>Thermomonosporaceae</taxon>
        <taxon>Thermomonospora</taxon>
    </lineage>
</organism>
<sequence>MRAERQPHIGDMVGPKAAGSIGDIAGGVDTMAQNRISAEDSSMVI</sequence>
<evidence type="ECO:0000313" key="2">
    <source>
        <dbReference type="Proteomes" id="UP000539313"/>
    </source>
</evidence>
<name>A0A7W3R6U7_9ACTN</name>
<reference evidence="1 2" key="1">
    <citation type="submission" date="2020-08" db="EMBL/GenBank/DDBJ databases">
        <title>Sequencing the genomes of 1000 actinobacteria strains.</title>
        <authorList>
            <person name="Klenk H.-P."/>
        </authorList>
    </citation>
    <scope>NUCLEOTIDE SEQUENCE [LARGE SCALE GENOMIC DNA]</scope>
    <source>
        <strain evidence="1 2">DSM 45823</strain>
    </source>
</reference>
<dbReference type="EMBL" id="JACJII010000001">
    <property type="protein sequence ID" value="MBA9001814.1"/>
    <property type="molecule type" value="Genomic_DNA"/>
</dbReference>
<dbReference type="RefSeq" id="WP_182704011.1">
    <property type="nucleotide sequence ID" value="NZ_JACJII010000001.1"/>
</dbReference>
<comment type="caution">
    <text evidence="1">The sequence shown here is derived from an EMBL/GenBank/DDBJ whole genome shotgun (WGS) entry which is preliminary data.</text>
</comment>
<accession>A0A7W3R6U7</accession>
<dbReference type="Proteomes" id="UP000539313">
    <property type="component" value="Unassembled WGS sequence"/>
</dbReference>
<evidence type="ECO:0000313" key="1">
    <source>
        <dbReference type="EMBL" id="MBA9001814.1"/>
    </source>
</evidence>
<dbReference type="AlphaFoldDB" id="A0A7W3R6U7"/>
<gene>
    <name evidence="1" type="ORF">HNR21_000696</name>
</gene>
<proteinExistence type="predicted"/>